<dbReference type="AlphaFoldDB" id="V3ZYT7"/>
<comment type="subcellular location">
    <subcellularLocation>
        <location evidence="1">Secreted</location>
    </subcellularLocation>
</comment>
<evidence type="ECO:0000256" key="8">
    <source>
        <dbReference type="PROSITE-ProRule" id="PRU00206"/>
    </source>
</evidence>
<sequence length="125" mass="13567">CSQCPIGTYVVETCSKSKDTVCRECPAGSYSARENSSRCLRCTDCADYGMSNVTECNETKDTTCGCPEDTYSKNGSCVPCSKCPPGKQVSKTCGHHSDTECMTCRRGSFSNQENTKTYCEACHVC</sequence>
<protein>
    <recommendedName>
        <fullName evidence="9">TNFR-Cys domain-containing protein</fullName>
    </recommendedName>
</protein>
<dbReference type="GO" id="GO:0006915">
    <property type="term" value="P:apoptotic process"/>
    <property type="evidence" value="ECO:0007669"/>
    <property type="project" value="UniProtKB-KW"/>
</dbReference>
<proteinExistence type="predicted"/>
<comment type="caution">
    <text evidence="8">Lacks conserved residue(s) required for the propagation of feature annotation.</text>
</comment>
<dbReference type="GO" id="GO:0005576">
    <property type="term" value="C:extracellular region"/>
    <property type="evidence" value="ECO:0007669"/>
    <property type="project" value="UniProtKB-SubCell"/>
</dbReference>
<evidence type="ECO:0000256" key="1">
    <source>
        <dbReference type="ARBA" id="ARBA00004613"/>
    </source>
</evidence>
<dbReference type="Proteomes" id="UP000030746">
    <property type="component" value="Unassembled WGS sequence"/>
</dbReference>
<dbReference type="RefSeq" id="XP_009059756.1">
    <property type="nucleotide sequence ID" value="XM_009061508.1"/>
</dbReference>
<keyword evidence="11" id="KW-1185">Reference proteome</keyword>
<dbReference type="KEGG" id="lgi:LOTGIDRAFT_68416"/>
<dbReference type="CTD" id="20251867"/>
<dbReference type="PROSITE" id="PS00652">
    <property type="entry name" value="TNFR_NGFR_1"/>
    <property type="match status" value="1"/>
</dbReference>
<keyword evidence="6 8" id="KW-1015">Disulfide bond</keyword>
<evidence type="ECO:0000313" key="10">
    <source>
        <dbReference type="EMBL" id="ESO89552.1"/>
    </source>
</evidence>
<dbReference type="InterPro" id="IPR001368">
    <property type="entry name" value="TNFR/NGFR_Cys_rich_reg"/>
</dbReference>
<dbReference type="PANTHER" id="PTHR23097">
    <property type="entry name" value="TUMOR NECROSIS FACTOR RECEPTOR SUPERFAMILY MEMBER"/>
    <property type="match status" value="1"/>
</dbReference>
<feature type="non-terminal residue" evidence="10">
    <location>
        <position position="1"/>
    </location>
</feature>
<evidence type="ECO:0000256" key="5">
    <source>
        <dbReference type="ARBA" id="ARBA00022737"/>
    </source>
</evidence>
<feature type="disulfide bond" evidence="8">
    <location>
        <begin position="80"/>
        <end position="93"/>
    </location>
</feature>
<evidence type="ECO:0000256" key="3">
    <source>
        <dbReference type="ARBA" id="ARBA00022703"/>
    </source>
</evidence>
<gene>
    <name evidence="10" type="ORF">LOTGIDRAFT_68416</name>
</gene>
<evidence type="ECO:0000256" key="4">
    <source>
        <dbReference type="ARBA" id="ARBA00022729"/>
    </source>
</evidence>
<dbReference type="HOGENOM" id="CLU_1998243_0_0_1"/>
<evidence type="ECO:0000313" key="11">
    <source>
        <dbReference type="Proteomes" id="UP000030746"/>
    </source>
</evidence>
<dbReference type="Gene3D" id="2.10.50.10">
    <property type="entry name" value="Tumor Necrosis Factor Receptor, subunit A, domain 2"/>
    <property type="match status" value="3"/>
</dbReference>
<dbReference type="OrthoDB" id="10048028at2759"/>
<evidence type="ECO:0000256" key="7">
    <source>
        <dbReference type="ARBA" id="ARBA00023180"/>
    </source>
</evidence>
<name>V3ZYT7_LOTGI</name>
<dbReference type="OMA" id="RECACED"/>
<feature type="repeat" description="TNFR-Cys" evidence="8">
    <location>
        <begin position="24"/>
        <end position="64"/>
    </location>
</feature>
<keyword evidence="7" id="KW-0325">Glycoprotein</keyword>
<dbReference type="InterPro" id="IPR052459">
    <property type="entry name" value="TNFRSF_decoy_receptor"/>
</dbReference>
<evidence type="ECO:0000259" key="9">
    <source>
        <dbReference type="PROSITE" id="PS50050"/>
    </source>
</evidence>
<feature type="domain" description="TNFR-Cys" evidence="9">
    <location>
        <begin position="24"/>
        <end position="64"/>
    </location>
</feature>
<feature type="non-terminal residue" evidence="10">
    <location>
        <position position="125"/>
    </location>
</feature>
<feature type="repeat" description="TNFR-Cys" evidence="8">
    <location>
        <begin position="65"/>
        <end position="101"/>
    </location>
</feature>
<evidence type="ECO:0000256" key="2">
    <source>
        <dbReference type="ARBA" id="ARBA00022525"/>
    </source>
</evidence>
<accession>V3ZYT7</accession>
<feature type="domain" description="TNFR-Cys" evidence="9">
    <location>
        <begin position="65"/>
        <end position="101"/>
    </location>
</feature>
<dbReference type="Pfam" id="PF00020">
    <property type="entry name" value="TNFR_c6"/>
    <property type="match status" value="3"/>
</dbReference>
<reference evidence="10 11" key="1">
    <citation type="journal article" date="2013" name="Nature">
        <title>Insights into bilaterian evolution from three spiralian genomes.</title>
        <authorList>
            <person name="Simakov O."/>
            <person name="Marletaz F."/>
            <person name="Cho S.J."/>
            <person name="Edsinger-Gonzales E."/>
            <person name="Havlak P."/>
            <person name="Hellsten U."/>
            <person name="Kuo D.H."/>
            <person name="Larsson T."/>
            <person name="Lv J."/>
            <person name="Arendt D."/>
            <person name="Savage R."/>
            <person name="Osoegawa K."/>
            <person name="de Jong P."/>
            <person name="Grimwood J."/>
            <person name="Chapman J.A."/>
            <person name="Shapiro H."/>
            <person name="Aerts A."/>
            <person name="Otillar R.P."/>
            <person name="Terry A.Y."/>
            <person name="Boore J.L."/>
            <person name="Grigoriev I.V."/>
            <person name="Lindberg D.R."/>
            <person name="Seaver E.C."/>
            <person name="Weisblat D.A."/>
            <person name="Putnam N.H."/>
            <person name="Rokhsar D.S."/>
        </authorList>
    </citation>
    <scope>NUCLEOTIDE SEQUENCE [LARGE SCALE GENOMIC DNA]</scope>
</reference>
<dbReference type="SUPFAM" id="SSF57586">
    <property type="entry name" value="TNF receptor-like"/>
    <property type="match status" value="2"/>
</dbReference>
<organism evidence="10 11">
    <name type="scientific">Lottia gigantea</name>
    <name type="common">Giant owl limpet</name>
    <dbReference type="NCBI Taxonomy" id="225164"/>
    <lineage>
        <taxon>Eukaryota</taxon>
        <taxon>Metazoa</taxon>
        <taxon>Spiralia</taxon>
        <taxon>Lophotrochozoa</taxon>
        <taxon>Mollusca</taxon>
        <taxon>Gastropoda</taxon>
        <taxon>Patellogastropoda</taxon>
        <taxon>Lottioidea</taxon>
        <taxon>Lottiidae</taxon>
        <taxon>Lottia</taxon>
    </lineage>
</organism>
<dbReference type="SMART" id="SM00208">
    <property type="entry name" value="TNFR"/>
    <property type="match status" value="2"/>
</dbReference>
<dbReference type="GeneID" id="20251867"/>
<keyword evidence="5" id="KW-0677">Repeat</keyword>
<dbReference type="PANTHER" id="PTHR23097:SF181">
    <property type="entry name" value="CASPASE-8-LIKE"/>
    <property type="match status" value="1"/>
</dbReference>
<dbReference type="EMBL" id="KB202591">
    <property type="protein sequence ID" value="ESO89552.1"/>
    <property type="molecule type" value="Genomic_DNA"/>
</dbReference>
<keyword evidence="3" id="KW-0053">Apoptosis</keyword>
<evidence type="ECO:0000256" key="6">
    <source>
        <dbReference type="ARBA" id="ARBA00023157"/>
    </source>
</evidence>
<feature type="disulfide bond" evidence="8">
    <location>
        <begin position="83"/>
        <end position="101"/>
    </location>
</feature>
<keyword evidence="4" id="KW-0732">Signal</keyword>
<keyword evidence="2" id="KW-0964">Secreted</keyword>
<dbReference type="PROSITE" id="PS50050">
    <property type="entry name" value="TNFR_NGFR_2"/>
    <property type="match status" value="2"/>
</dbReference>